<dbReference type="Gene3D" id="1.20.910.10">
    <property type="entry name" value="Heme oxygenase-like"/>
    <property type="match status" value="1"/>
</dbReference>
<dbReference type="Pfam" id="PF03070">
    <property type="entry name" value="TENA_THI-4"/>
    <property type="match status" value="1"/>
</dbReference>
<dbReference type="CDD" id="cd19366">
    <property type="entry name" value="TenA_C_BhTenA-like"/>
    <property type="match status" value="1"/>
</dbReference>
<feature type="domain" description="Thiaminase-2/PQQC" evidence="10">
    <location>
        <begin position="9"/>
        <end position="216"/>
    </location>
</feature>
<evidence type="ECO:0000259" key="10">
    <source>
        <dbReference type="Pfam" id="PF03070"/>
    </source>
</evidence>
<comment type="caution">
    <text evidence="11">The sequence shown here is derived from an EMBL/GenBank/DDBJ whole genome shotgun (WGS) entry which is preliminary data.</text>
</comment>
<evidence type="ECO:0000256" key="2">
    <source>
        <dbReference type="ARBA" id="ARBA00004948"/>
    </source>
</evidence>
<sequence length="230" mass="26923">MKFCDRLFQNVQPIWEKSHQHPFVKGIGNGELELDKFQFYIIQDYLYLIEYAKVYALGVVKAKDLQVMSKFARQIDGILNGEMNIHKEYAKRLGISIEEMEQAKPASMNLAYTNYMLSVSQSGTLAELVASLLPCMWSYWEIGKRLNNVPGASEHEFYGEWIRGYSSEEYAELCIWVIELMNELAEGKSEKELAHLEEIFMTTSRFEYLFWDMAYRKETWSFDEQCSTIS</sequence>
<comment type="subunit">
    <text evidence="4">Homotetramer.</text>
</comment>
<dbReference type="InterPro" id="IPR026285">
    <property type="entry name" value="TenA_E"/>
</dbReference>
<dbReference type="InterPro" id="IPR050967">
    <property type="entry name" value="Thiamine_Salvage_TenA"/>
</dbReference>
<gene>
    <name evidence="11" type="primary">tenA</name>
    <name evidence="11" type="ORF">ACFFMS_22470</name>
</gene>
<keyword evidence="12" id="KW-1185">Reference proteome</keyword>
<comment type="similarity">
    <text evidence="3 9">Belongs to the TenA family.</text>
</comment>
<dbReference type="PANTHER" id="PTHR43198:SF2">
    <property type="entry name" value="SI:CH1073-67J19.1-RELATED"/>
    <property type="match status" value="1"/>
</dbReference>
<dbReference type="NCBIfam" id="TIGR04306">
    <property type="entry name" value="salvage_TenA"/>
    <property type="match status" value="1"/>
</dbReference>
<evidence type="ECO:0000256" key="7">
    <source>
        <dbReference type="ARBA" id="ARBA00022977"/>
    </source>
</evidence>
<dbReference type="InterPro" id="IPR004305">
    <property type="entry name" value="Thiaminase-2/PQQC"/>
</dbReference>
<dbReference type="PANTHER" id="PTHR43198">
    <property type="entry name" value="BIFUNCTIONAL TH2 PROTEIN"/>
    <property type="match status" value="1"/>
</dbReference>
<protein>
    <recommendedName>
        <fullName evidence="6 9">Aminopyrimidine aminohydrolase</fullName>
        <ecNumber evidence="5 9">3.5.99.2</ecNumber>
    </recommendedName>
</protein>
<evidence type="ECO:0000256" key="6">
    <source>
        <dbReference type="ARBA" id="ARBA00013647"/>
    </source>
</evidence>
<dbReference type="SUPFAM" id="SSF48613">
    <property type="entry name" value="Heme oxygenase-like"/>
    <property type="match status" value="1"/>
</dbReference>
<keyword evidence="9 11" id="KW-0378">Hydrolase</keyword>
<dbReference type="PIRSF" id="PIRSF003170">
    <property type="entry name" value="Pet18p"/>
    <property type="match status" value="1"/>
</dbReference>
<dbReference type="EMBL" id="JBHMAF010000187">
    <property type="protein sequence ID" value="MFB9761020.1"/>
    <property type="molecule type" value="Genomic_DNA"/>
</dbReference>
<evidence type="ECO:0000313" key="12">
    <source>
        <dbReference type="Proteomes" id="UP001589609"/>
    </source>
</evidence>
<comment type="pathway">
    <text evidence="2 9">Cofactor biosynthesis; thiamine diphosphate biosynthesis.</text>
</comment>
<comment type="catalytic activity">
    <reaction evidence="8 9">
        <text>thiamine + H2O = 5-(2-hydroxyethyl)-4-methylthiazole + 4-amino-5-hydroxymethyl-2-methylpyrimidine + H(+)</text>
        <dbReference type="Rhea" id="RHEA:17509"/>
        <dbReference type="ChEBI" id="CHEBI:15377"/>
        <dbReference type="ChEBI" id="CHEBI:15378"/>
        <dbReference type="ChEBI" id="CHEBI:16892"/>
        <dbReference type="ChEBI" id="CHEBI:17957"/>
        <dbReference type="ChEBI" id="CHEBI:18385"/>
        <dbReference type="EC" id="3.5.99.2"/>
    </reaction>
</comment>
<dbReference type="InterPro" id="IPR016084">
    <property type="entry name" value="Haem_Oase-like_multi-hlx"/>
</dbReference>
<evidence type="ECO:0000313" key="11">
    <source>
        <dbReference type="EMBL" id="MFB9761020.1"/>
    </source>
</evidence>
<proteinExistence type="inferred from homology"/>
<comment type="function">
    <text evidence="9">Catalyzes an amino-pyrimidine hydrolysis reaction at the C5' of the pyrimidine moiety of thiamine compounds, a reaction that is part of a thiamine salvage pathway. Thus, catalyzes the conversion of 4-amino-5-aminomethyl-2-methylpyrimidine to 4-amino-5-hydroxymethyl-2-methylpyrimidine (HMP).</text>
</comment>
<comment type="catalytic activity">
    <reaction evidence="1 9">
        <text>4-amino-5-aminomethyl-2-methylpyrimidine + H2O = 4-amino-5-hydroxymethyl-2-methylpyrimidine + NH4(+)</text>
        <dbReference type="Rhea" id="RHEA:31799"/>
        <dbReference type="ChEBI" id="CHEBI:15377"/>
        <dbReference type="ChEBI" id="CHEBI:16892"/>
        <dbReference type="ChEBI" id="CHEBI:28938"/>
        <dbReference type="ChEBI" id="CHEBI:63416"/>
        <dbReference type="EC" id="3.5.99.2"/>
    </reaction>
</comment>
<accession>A0ABV5WKB9</accession>
<evidence type="ECO:0000256" key="1">
    <source>
        <dbReference type="ARBA" id="ARBA00001881"/>
    </source>
</evidence>
<dbReference type="GO" id="GO:0050334">
    <property type="term" value="F:thiaminase activity"/>
    <property type="evidence" value="ECO:0007669"/>
    <property type="project" value="UniProtKB-EC"/>
</dbReference>
<evidence type="ECO:0000256" key="4">
    <source>
        <dbReference type="ARBA" id="ARBA00011881"/>
    </source>
</evidence>
<reference evidence="11 12" key="1">
    <citation type="submission" date="2024-09" db="EMBL/GenBank/DDBJ databases">
        <authorList>
            <person name="Sun Q."/>
            <person name="Mori K."/>
        </authorList>
    </citation>
    <scope>NUCLEOTIDE SEQUENCE [LARGE SCALE GENOMIC DNA]</scope>
    <source>
        <strain evidence="11 12">JCM 11201</strain>
    </source>
</reference>
<dbReference type="InterPro" id="IPR027574">
    <property type="entry name" value="Thiaminase_II"/>
</dbReference>
<dbReference type="Proteomes" id="UP001589609">
    <property type="component" value="Unassembled WGS sequence"/>
</dbReference>
<keyword evidence="7 9" id="KW-0784">Thiamine biosynthesis</keyword>
<evidence type="ECO:0000256" key="5">
    <source>
        <dbReference type="ARBA" id="ARBA00012684"/>
    </source>
</evidence>
<dbReference type="RefSeq" id="WP_129731626.1">
    <property type="nucleotide sequence ID" value="NZ_JAPCYI010000001.1"/>
</dbReference>
<dbReference type="EC" id="3.5.99.2" evidence="5 9"/>
<name>A0ABV5WKB9_9BACI</name>
<evidence type="ECO:0000256" key="8">
    <source>
        <dbReference type="ARBA" id="ARBA00048337"/>
    </source>
</evidence>
<evidence type="ECO:0000256" key="3">
    <source>
        <dbReference type="ARBA" id="ARBA00010264"/>
    </source>
</evidence>
<organism evidence="11 12">
    <name type="scientific">Ectobacillus funiculus</name>
    <dbReference type="NCBI Taxonomy" id="137993"/>
    <lineage>
        <taxon>Bacteria</taxon>
        <taxon>Bacillati</taxon>
        <taxon>Bacillota</taxon>
        <taxon>Bacilli</taxon>
        <taxon>Bacillales</taxon>
        <taxon>Bacillaceae</taxon>
        <taxon>Ectobacillus</taxon>
    </lineage>
</organism>
<evidence type="ECO:0000256" key="9">
    <source>
        <dbReference type="PIRNR" id="PIRNR003170"/>
    </source>
</evidence>